<name>A0A0L0NUW2_CANAR</name>
<dbReference type="EMBL" id="LGST01000037">
    <property type="protein sequence ID" value="KND97956.1"/>
    <property type="molecule type" value="Genomic_DNA"/>
</dbReference>
<sequence length="57" mass="6553">MVNNEVGQYPSHMNFDQYGCHPSDAIKNNPSQLLIHPSSGKFKFSRENMIKKFSKPQ</sequence>
<dbReference type="AlphaFoldDB" id="A0A0L0NUW2"/>
<dbReference type="VEuPathDB" id="FungiDB:QG37_05183"/>
<proteinExistence type="predicted"/>
<comment type="caution">
    <text evidence="1">The sequence shown here is derived from an EMBL/GenBank/DDBJ whole genome shotgun (WGS) entry which is preliminary data.</text>
</comment>
<organism evidence="1 2">
    <name type="scientific">Candidozyma auris</name>
    <name type="common">Yeast</name>
    <name type="synonym">Candida auris</name>
    <dbReference type="NCBI Taxonomy" id="498019"/>
    <lineage>
        <taxon>Eukaryota</taxon>
        <taxon>Fungi</taxon>
        <taxon>Dikarya</taxon>
        <taxon>Ascomycota</taxon>
        <taxon>Saccharomycotina</taxon>
        <taxon>Pichiomycetes</taxon>
        <taxon>Metschnikowiaceae</taxon>
        <taxon>Candidozyma</taxon>
    </lineage>
</organism>
<dbReference type="Proteomes" id="UP000037122">
    <property type="component" value="Unassembled WGS sequence"/>
</dbReference>
<protein>
    <submittedName>
        <fullName evidence="1">Uncharacterized protein</fullName>
    </submittedName>
</protein>
<evidence type="ECO:0000313" key="1">
    <source>
        <dbReference type="EMBL" id="KND97956.1"/>
    </source>
</evidence>
<reference evidence="2" key="1">
    <citation type="journal article" date="2015" name="BMC Genomics">
        <title>Draft genome of a commonly misdiagnosed multidrug resistant pathogen Candida auris.</title>
        <authorList>
            <person name="Chatterjee S."/>
            <person name="Alampalli S.V."/>
            <person name="Nageshan R.K."/>
            <person name="Chettiar S.T."/>
            <person name="Joshi S."/>
            <person name="Tatu U.S."/>
        </authorList>
    </citation>
    <scope>NUCLEOTIDE SEQUENCE [LARGE SCALE GENOMIC DNA]</scope>
    <source>
        <strain evidence="2">6684</strain>
    </source>
</reference>
<accession>A0A0L0NUW2</accession>
<evidence type="ECO:0000313" key="2">
    <source>
        <dbReference type="Proteomes" id="UP000037122"/>
    </source>
</evidence>
<gene>
    <name evidence="1" type="ORF">QG37_05183</name>
</gene>